<name>A0A699UMA3_TANCI</name>
<proteinExistence type="predicted"/>
<accession>A0A699UMA3</accession>
<evidence type="ECO:0000256" key="1">
    <source>
        <dbReference type="SAM" id="MobiDB-lite"/>
    </source>
</evidence>
<feature type="non-terminal residue" evidence="2">
    <location>
        <position position="159"/>
    </location>
</feature>
<gene>
    <name evidence="2" type="ORF">Tci_894548</name>
</gene>
<dbReference type="EMBL" id="BKCJ011338330">
    <property type="protein sequence ID" value="GFD22579.1"/>
    <property type="molecule type" value="Genomic_DNA"/>
</dbReference>
<sequence>MIMQVSKKILMQVKLGRKLYLLNNMCCYHYGLLVQKILRTRMMMMPVYVSANESDKFDSKKHDEKAKKEAKGKILVGSPIGVRDLRAEIEEFSFNSTNRVNAVSAPVNAAGPNPTTSTNSFNTAGPFDTVVSPNFRISGKSSFVDPFKYPNDPDMPELE</sequence>
<protein>
    <submittedName>
        <fullName evidence="2">Uncharacterized protein</fullName>
    </submittedName>
</protein>
<evidence type="ECO:0000313" key="2">
    <source>
        <dbReference type="EMBL" id="GFD22579.1"/>
    </source>
</evidence>
<comment type="caution">
    <text evidence="2">The sequence shown here is derived from an EMBL/GenBank/DDBJ whole genome shotgun (WGS) entry which is preliminary data.</text>
</comment>
<organism evidence="2">
    <name type="scientific">Tanacetum cinerariifolium</name>
    <name type="common">Dalmatian daisy</name>
    <name type="synonym">Chrysanthemum cinerariifolium</name>
    <dbReference type="NCBI Taxonomy" id="118510"/>
    <lineage>
        <taxon>Eukaryota</taxon>
        <taxon>Viridiplantae</taxon>
        <taxon>Streptophyta</taxon>
        <taxon>Embryophyta</taxon>
        <taxon>Tracheophyta</taxon>
        <taxon>Spermatophyta</taxon>
        <taxon>Magnoliopsida</taxon>
        <taxon>eudicotyledons</taxon>
        <taxon>Gunneridae</taxon>
        <taxon>Pentapetalae</taxon>
        <taxon>asterids</taxon>
        <taxon>campanulids</taxon>
        <taxon>Asterales</taxon>
        <taxon>Asteraceae</taxon>
        <taxon>Asteroideae</taxon>
        <taxon>Anthemideae</taxon>
        <taxon>Anthemidinae</taxon>
        <taxon>Tanacetum</taxon>
    </lineage>
</organism>
<feature type="region of interest" description="Disordered" evidence="1">
    <location>
        <begin position="139"/>
        <end position="159"/>
    </location>
</feature>
<dbReference type="AlphaFoldDB" id="A0A699UMA3"/>
<reference evidence="2" key="1">
    <citation type="journal article" date="2019" name="Sci. Rep.">
        <title>Draft genome of Tanacetum cinerariifolium, the natural source of mosquito coil.</title>
        <authorList>
            <person name="Yamashiro T."/>
            <person name="Shiraishi A."/>
            <person name="Satake H."/>
            <person name="Nakayama K."/>
        </authorList>
    </citation>
    <scope>NUCLEOTIDE SEQUENCE</scope>
</reference>